<accession>A0A5K7XPB9</accession>
<dbReference type="KEGG" id="lpav:PLANPX_4781"/>
<evidence type="ECO:0000313" key="2">
    <source>
        <dbReference type="Proteomes" id="UP000326837"/>
    </source>
</evidence>
<gene>
    <name evidence="1" type="ORF">PLANPX_4781</name>
</gene>
<dbReference type="AlphaFoldDB" id="A0A5K7XPB9"/>
<dbReference type="Proteomes" id="UP000326837">
    <property type="component" value="Chromosome"/>
</dbReference>
<dbReference type="EMBL" id="AP021861">
    <property type="protein sequence ID" value="BBO35169.1"/>
    <property type="molecule type" value="Genomic_DNA"/>
</dbReference>
<dbReference type="RefSeq" id="WP_152100606.1">
    <property type="nucleotide sequence ID" value="NZ_AP021861.1"/>
</dbReference>
<protein>
    <submittedName>
        <fullName evidence="1">Uncharacterized protein</fullName>
    </submittedName>
</protein>
<organism evidence="1 2">
    <name type="scientific">Lacipirellula parvula</name>
    <dbReference type="NCBI Taxonomy" id="2650471"/>
    <lineage>
        <taxon>Bacteria</taxon>
        <taxon>Pseudomonadati</taxon>
        <taxon>Planctomycetota</taxon>
        <taxon>Planctomycetia</taxon>
        <taxon>Pirellulales</taxon>
        <taxon>Lacipirellulaceae</taxon>
        <taxon>Lacipirellula</taxon>
    </lineage>
</organism>
<sequence>MPSNHTALNEVRERLKVRGDTFLNSDGKRLLSELKNFASKDPASGAAKAIKEIEHRRSEKIE</sequence>
<keyword evidence="2" id="KW-1185">Reference proteome</keyword>
<evidence type="ECO:0000313" key="1">
    <source>
        <dbReference type="EMBL" id="BBO35169.1"/>
    </source>
</evidence>
<reference evidence="2" key="1">
    <citation type="submission" date="2019-10" db="EMBL/GenBank/DDBJ databases">
        <title>Lacipirellula parvula gen. nov., sp. nov., representing a lineage of planctomycetes widespread in freshwater anoxic habitats, and description of the family Lacipirellulaceae.</title>
        <authorList>
            <person name="Dedysh S.N."/>
            <person name="Kulichevskaya I.S."/>
            <person name="Beletsky A.V."/>
            <person name="Rakitin A.L."/>
            <person name="Mardanov A.V."/>
            <person name="Ivanova A.A."/>
            <person name="Saltykova V.X."/>
            <person name="Rijpstra W.I.C."/>
            <person name="Sinninghe Damste J.S."/>
            <person name="Ravin N.V."/>
        </authorList>
    </citation>
    <scope>NUCLEOTIDE SEQUENCE [LARGE SCALE GENOMIC DNA]</scope>
    <source>
        <strain evidence="2">PX69</strain>
    </source>
</reference>
<proteinExistence type="predicted"/>
<name>A0A5K7XPB9_9BACT</name>